<dbReference type="SUPFAM" id="SSF55811">
    <property type="entry name" value="Nudix"/>
    <property type="match status" value="1"/>
</dbReference>
<dbReference type="GO" id="GO:0046872">
    <property type="term" value="F:metal ion binding"/>
    <property type="evidence" value="ECO:0007669"/>
    <property type="project" value="UniProtKB-KW"/>
</dbReference>
<keyword evidence="6" id="KW-0464">Manganese</keyword>
<dbReference type="InterPro" id="IPR039121">
    <property type="entry name" value="NUDT19"/>
</dbReference>
<comment type="cofactor">
    <cofactor evidence="2">
        <name>Mg(2+)</name>
        <dbReference type="ChEBI" id="CHEBI:18420"/>
    </cofactor>
</comment>
<accession>A0A845QC52</accession>
<gene>
    <name evidence="8" type="ORF">GTQ45_08390</name>
</gene>
<evidence type="ECO:0000256" key="5">
    <source>
        <dbReference type="ARBA" id="ARBA00022842"/>
    </source>
</evidence>
<dbReference type="EMBL" id="WXYQ01000006">
    <property type="protein sequence ID" value="NBG95750.1"/>
    <property type="molecule type" value="Genomic_DNA"/>
</dbReference>
<evidence type="ECO:0000259" key="7">
    <source>
        <dbReference type="PROSITE" id="PS51462"/>
    </source>
</evidence>
<evidence type="ECO:0000313" key="8">
    <source>
        <dbReference type="EMBL" id="NBG95750.1"/>
    </source>
</evidence>
<reference evidence="8 9" key="1">
    <citation type="journal article" date="2016" name="Int. J. Syst. Evol. Microbiol.">
        <title>Pyruvatibacter mobilis gen. nov., sp. nov., a marine bacterium from the culture broth of Picochlorum sp. 122.</title>
        <authorList>
            <person name="Wang G."/>
            <person name="Tang M."/>
            <person name="Wu H."/>
            <person name="Dai S."/>
            <person name="Li T."/>
            <person name="Chen C."/>
            <person name="He H."/>
            <person name="Fan J."/>
            <person name="Xiang W."/>
            <person name="Li X."/>
        </authorList>
    </citation>
    <scope>NUCLEOTIDE SEQUENCE [LARGE SCALE GENOMIC DNA]</scope>
    <source>
        <strain evidence="8 9">GYP-11</strain>
    </source>
</reference>
<feature type="domain" description="Nudix hydrolase" evidence="7">
    <location>
        <begin position="16"/>
        <end position="213"/>
    </location>
</feature>
<dbReference type="PANTHER" id="PTHR12318">
    <property type="entry name" value="TESTOSTERONE-REGULATED PROTEIN RP2"/>
    <property type="match status" value="1"/>
</dbReference>
<keyword evidence="9" id="KW-1185">Reference proteome</keyword>
<dbReference type="PANTHER" id="PTHR12318:SF0">
    <property type="entry name" value="ACYL-COENZYME A DIPHOSPHATASE NUDT19"/>
    <property type="match status" value="1"/>
</dbReference>
<evidence type="ECO:0000256" key="3">
    <source>
        <dbReference type="ARBA" id="ARBA00022723"/>
    </source>
</evidence>
<keyword evidence="4" id="KW-0378">Hydrolase</keyword>
<dbReference type="AlphaFoldDB" id="A0A845QC52"/>
<dbReference type="InterPro" id="IPR015797">
    <property type="entry name" value="NUDIX_hydrolase-like_dom_sf"/>
</dbReference>
<name>A0A845QC52_9HYPH</name>
<dbReference type="PROSITE" id="PS51462">
    <property type="entry name" value="NUDIX"/>
    <property type="match status" value="1"/>
</dbReference>
<evidence type="ECO:0000256" key="6">
    <source>
        <dbReference type="ARBA" id="ARBA00023211"/>
    </source>
</evidence>
<proteinExistence type="predicted"/>
<dbReference type="OrthoDB" id="9805905at2"/>
<sequence>MRPSEYRQDKSPAVRPRDAATLILVRHDDNAPRILMGKRHAGHKFMPNKYVFPGGRVDRADSRITPARDLSPPVQRQLMDRMRGGRPTQARARSYALAAVRETFEETGLVVGAANQDAPPKSRHADWNAYFQQGALPDLSKFRMVARAITPPYRTRRFDTRFFIGDASAILSDMHDTGGASGELLDLHWLTITEARDLELPNITRAVLAEVEARLVEPAKANRRPVPFIYFRGAKPVQDKIAP</sequence>
<keyword evidence="5" id="KW-0460">Magnesium</keyword>
<evidence type="ECO:0000313" key="9">
    <source>
        <dbReference type="Proteomes" id="UP000470384"/>
    </source>
</evidence>
<organism evidence="8 9">
    <name type="scientific">Pyruvatibacter mobilis</name>
    <dbReference type="NCBI Taxonomy" id="1712261"/>
    <lineage>
        <taxon>Bacteria</taxon>
        <taxon>Pseudomonadati</taxon>
        <taxon>Pseudomonadota</taxon>
        <taxon>Alphaproteobacteria</taxon>
        <taxon>Hyphomicrobiales</taxon>
        <taxon>Parvibaculaceae</taxon>
        <taxon>Pyruvatibacter</taxon>
    </lineage>
</organism>
<comment type="cofactor">
    <cofactor evidence="1">
        <name>Mn(2+)</name>
        <dbReference type="ChEBI" id="CHEBI:29035"/>
    </cofactor>
</comment>
<dbReference type="Gene3D" id="3.90.79.10">
    <property type="entry name" value="Nucleoside Triphosphate Pyrophosphohydrolase"/>
    <property type="match status" value="1"/>
</dbReference>
<evidence type="ECO:0000256" key="2">
    <source>
        <dbReference type="ARBA" id="ARBA00001946"/>
    </source>
</evidence>
<comment type="caution">
    <text evidence="8">The sequence shown here is derived from an EMBL/GenBank/DDBJ whole genome shotgun (WGS) entry which is preliminary data.</text>
</comment>
<evidence type="ECO:0000256" key="4">
    <source>
        <dbReference type="ARBA" id="ARBA00022801"/>
    </source>
</evidence>
<dbReference type="CDD" id="cd18870">
    <property type="entry name" value="NUDIX_AcylCoAdiphos_Nudt19"/>
    <property type="match status" value="1"/>
</dbReference>
<dbReference type="Proteomes" id="UP000470384">
    <property type="component" value="Unassembled WGS sequence"/>
</dbReference>
<dbReference type="InterPro" id="IPR000086">
    <property type="entry name" value="NUDIX_hydrolase_dom"/>
</dbReference>
<keyword evidence="3" id="KW-0479">Metal-binding</keyword>
<evidence type="ECO:0000256" key="1">
    <source>
        <dbReference type="ARBA" id="ARBA00001936"/>
    </source>
</evidence>
<protein>
    <submittedName>
        <fullName evidence="8">NUDIX domain-containing protein</fullName>
    </submittedName>
</protein>
<dbReference type="GO" id="GO:0016818">
    <property type="term" value="F:hydrolase activity, acting on acid anhydrides, in phosphorus-containing anhydrides"/>
    <property type="evidence" value="ECO:0007669"/>
    <property type="project" value="InterPro"/>
</dbReference>